<evidence type="ECO:0000256" key="7">
    <source>
        <dbReference type="ARBA" id="ARBA00023170"/>
    </source>
</evidence>
<dbReference type="GO" id="GO:0005549">
    <property type="term" value="F:odorant binding"/>
    <property type="evidence" value="ECO:0007669"/>
    <property type="project" value="InterPro"/>
</dbReference>
<name>A0A195DRG3_9HYME</name>
<keyword evidence="2" id="KW-0716">Sensory transduction</keyword>
<evidence type="ECO:0000256" key="5">
    <source>
        <dbReference type="ARBA" id="ARBA00022989"/>
    </source>
</evidence>
<feature type="transmembrane region" description="Helical" evidence="9">
    <location>
        <begin position="471"/>
        <end position="495"/>
    </location>
</feature>
<evidence type="ECO:0000256" key="2">
    <source>
        <dbReference type="ARBA" id="ARBA00022606"/>
    </source>
</evidence>
<evidence type="ECO:0000256" key="8">
    <source>
        <dbReference type="ARBA" id="ARBA00023224"/>
    </source>
</evidence>
<gene>
    <name evidence="10" type="ORF">ALC57_12636</name>
</gene>
<evidence type="ECO:0000256" key="1">
    <source>
        <dbReference type="ARBA" id="ARBA00004141"/>
    </source>
</evidence>
<evidence type="ECO:0000256" key="4">
    <source>
        <dbReference type="ARBA" id="ARBA00022725"/>
    </source>
</evidence>
<evidence type="ECO:0008006" key="12">
    <source>
        <dbReference type="Google" id="ProtNLM"/>
    </source>
</evidence>
<protein>
    <recommendedName>
        <fullName evidence="12">Odorant receptor 13a</fullName>
    </recommendedName>
</protein>
<dbReference type="PANTHER" id="PTHR21137:SF26">
    <property type="entry name" value="ODORANT RECEPTOR 10A-RELATED"/>
    <property type="match status" value="1"/>
</dbReference>
<dbReference type="STRING" id="471704.A0A195DRG3"/>
<organism evidence="10 11">
    <name type="scientific">Trachymyrmex cornetzi</name>
    <dbReference type="NCBI Taxonomy" id="471704"/>
    <lineage>
        <taxon>Eukaryota</taxon>
        <taxon>Metazoa</taxon>
        <taxon>Ecdysozoa</taxon>
        <taxon>Arthropoda</taxon>
        <taxon>Hexapoda</taxon>
        <taxon>Insecta</taxon>
        <taxon>Pterygota</taxon>
        <taxon>Neoptera</taxon>
        <taxon>Endopterygota</taxon>
        <taxon>Hymenoptera</taxon>
        <taxon>Apocrita</taxon>
        <taxon>Aculeata</taxon>
        <taxon>Formicoidea</taxon>
        <taxon>Formicidae</taxon>
        <taxon>Myrmicinae</taxon>
        <taxon>Trachymyrmex</taxon>
    </lineage>
</organism>
<dbReference type="Pfam" id="PF02949">
    <property type="entry name" value="7tm_6"/>
    <property type="match status" value="2"/>
</dbReference>
<evidence type="ECO:0000313" key="10">
    <source>
        <dbReference type="EMBL" id="KYN15094.1"/>
    </source>
</evidence>
<dbReference type="InterPro" id="IPR004117">
    <property type="entry name" value="7tm6_olfct_rcpt"/>
</dbReference>
<sequence length="552" mass="64959">MFFQIFQFTDLNYMFTLTRQWLWVFGIWPDPHMSLNDFRWPNIRFIIIVCNISLYVSAPQMMNVIRAWGNMTRMVENFVSANLSLMAVCKLIVTWYHGKTLQPLIASIMTDWMTSTTNWERNIMLKIAGHGRNLSFRCCMSTLGLLTFSMSFHMLRFFKNIHQPQRNLIYRLEIIQESPNYEITYVIQIFGGIYTILANYMIDSFVSVLVLHVCSQLINLRLTINNLVNELANNSISSSRKERFKKDLAAIVVRHEHLIRNAKTIDGCYSSVLFMNLFLTTLQMCFIAFQIFTVHLNYMFTTTRQFLWLFGVWPDPHMPLSDFRWPSIRLIIVICNIFLYVFIPQMINVIRAWGNMTRMVEYFVSTNSSLMAMCKLIVTWYHGKKLQQLIMSIMTDWMTTTNWERNIMLKSTRHGRNISFRCCATVTGLIIMSFCLHIIRMIKIVHLPYRTLIYRMDNIQKSPTYEITYCIQFLGGMYSLLAIYTIDSFVSILVLHTCSQLTNLRMTLNNLVNEITNDSISSSRKESFRKGLAAIVVRHEHLIRYARKFPVH</sequence>
<feature type="transmembrane region" description="Helical" evidence="9">
    <location>
        <begin position="277"/>
        <end position="300"/>
    </location>
</feature>
<evidence type="ECO:0000256" key="6">
    <source>
        <dbReference type="ARBA" id="ARBA00023136"/>
    </source>
</evidence>
<dbReference type="PANTHER" id="PTHR21137">
    <property type="entry name" value="ODORANT RECEPTOR"/>
    <property type="match status" value="1"/>
</dbReference>
<dbReference type="EMBL" id="KQ980612">
    <property type="protein sequence ID" value="KYN15094.1"/>
    <property type="molecule type" value="Genomic_DNA"/>
</dbReference>
<keyword evidence="8" id="KW-0807">Transducer</keyword>
<keyword evidence="3 9" id="KW-0812">Transmembrane</keyword>
<evidence type="ECO:0000313" key="11">
    <source>
        <dbReference type="Proteomes" id="UP000078492"/>
    </source>
</evidence>
<accession>A0A195DRG3</accession>
<dbReference type="GO" id="GO:0005886">
    <property type="term" value="C:plasma membrane"/>
    <property type="evidence" value="ECO:0007669"/>
    <property type="project" value="TreeGrafter"/>
</dbReference>
<keyword evidence="4" id="KW-0552">Olfaction</keyword>
<evidence type="ECO:0000256" key="9">
    <source>
        <dbReference type="SAM" id="Phobius"/>
    </source>
</evidence>
<dbReference type="Proteomes" id="UP000078492">
    <property type="component" value="Unassembled WGS sequence"/>
</dbReference>
<feature type="transmembrane region" description="Helical" evidence="9">
    <location>
        <begin position="418"/>
        <end position="439"/>
    </location>
</feature>
<keyword evidence="7" id="KW-0675">Receptor</keyword>
<feature type="transmembrane region" description="Helical" evidence="9">
    <location>
        <begin position="134"/>
        <end position="158"/>
    </location>
</feature>
<feature type="transmembrane region" description="Helical" evidence="9">
    <location>
        <begin position="38"/>
        <end position="57"/>
    </location>
</feature>
<evidence type="ECO:0000256" key="3">
    <source>
        <dbReference type="ARBA" id="ARBA00022692"/>
    </source>
</evidence>
<dbReference type="GO" id="GO:0004984">
    <property type="term" value="F:olfactory receptor activity"/>
    <property type="evidence" value="ECO:0007669"/>
    <property type="project" value="InterPro"/>
</dbReference>
<comment type="subcellular location">
    <subcellularLocation>
        <location evidence="1">Membrane</location>
        <topology evidence="1">Multi-pass membrane protein</topology>
    </subcellularLocation>
</comment>
<dbReference type="AlphaFoldDB" id="A0A195DRG3"/>
<dbReference type="GO" id="GO:0007165">
    <property type="term" value="P:signal transduction"/>
    <property type="evidence" value="ECO:0007669"/>
    <property type="project" value="UniProtKB-KW"/>
</dbReference>
<feature type="transmembrane region" description="Helical" evidence="9">
    <location>
        <begin position="328"/>
        <end position="350"/>
    </location>
</feature>
<keyword evidence="5 9" id="KW-1133">Transmembrane helix</keyword>
<feature type="transmembrane region" description="Helical" evidence="9">
    <location>
        <begin position="179"/>
        <end position="202"/>
    </location>
</feature>
<proteinExistence type="predicted"/>
<keyword evidence="6 9" id="KW-0472">Membrane</keyword>
<keyword evidence="11" id="KW-1185">Reference proteome</keyword>
<reference evidence="10 11" key="1">
    <citation type="submission" date="2015-09" db="EMBL/GenBank/DDBJ databases">
        <title>Trachymyrmex cornetzi WGS genome.</title>
        <authorList>
            <person name="Nygaard S."/>
            <person name="Hu H."/>
            <person name="Boomsma J."/>
            <person name="Zhang G."/>
        </authorList>
    </citation>
    <scope>NUCLEOTIDE SEQUENCE [LARGE SCALE GENOMIC DNA]</scope>
    <source>
        <strain evidence="10">Tcor2-1</strain>
        <tissue evidence="10">Whole body</tissue>
    </source>
</reference>